<dbReference type="InterPro" id="IPR019239">
    <property type="entry name" value="VapB_antitoxin"/>
</dbReference>
<accession>A0A9X2L2Z7</accession>
<protein>
    <submittedName>
        <fullName evidence="1">Type II toxin-antitoxin system VapB family antitoxin</fullName>
    </submittedName>
</protein>
<dbReference type="Pfam" id="PF09957">
    <property type="entry name" value="VapB_antitoxin"/>
    <property type="match status" value="1"/>
</dbReference>
<dbReference type="AlphaFoldDB" id="A0A9X2L2Z7"/>
<organism evidence="1 2">
    <name type="scientific">Gracilimonas sediminicola</name>
    <dbReference type="NCBI Taxonomy" id="2952158"/>
    <lineage>
        <taxon>Bacteria</taxon>
        <taxon>Pseudomonadati</taxon>
        <taxon>Balneolota</taxon>
        <taxon>Balneolia</taxon>
        <taxon>Balneolales</taxon>
        <taxon>Balneolaceae</taxon>
        <taxon>Gracilimonas</taxon>
    </lineage>
</organism>
<evidence type="ECO:0000313" key="2">
    <source>
        <dbReference type="Proteomes" id="UP001139125"/>
    </source>
</evidence>
<name>A0A9X2L2Z7_9BACT</name>
<dbReference type="RefSeq" id="WP_255134258.1">
    <property type="nucleotide sequence ID" value="NZ_JANDBC010000001.1"/>
</dbReference>
<dbReference type="Proteomes" id="UP001139125">
    <property type="component" value="Unassembled WGS sequence"/>
</dbReference>
<dbReference type="EMBL" id="JANDBC010000001">
    <property type="protein sequence ID" value="MCP9291391.1"/>
    <property type="molecule type" value="Genomic_DNA"/>
</dbReference>
<gene>
    <name evidence="1" type="ORF">NM125_07325</name>
</gene>
<sequence length="64" mass="7499">MRTTLEIPEKLMEEAMKVTGAKTKSQLIRDALQQQIDHEKRKRLISHKGTINLNINLDTLRDRE</sequence>
<comment type="caution">
    <text evidence="1">The sequence shown here is derived from an EMBL/GenBank/DDBJ whole genome shotgun (WGS) entry which is preliminary data.</text>
</comment>
<reference evidence="1" key="1">
    <citation type="submission" date="2022-06" db="EMBL/GenBank/DDBJ databases">
        <title>Gracilimonas sp. CAU 1638 isolated from sea sediment.</title>
        <authorList>
            <person name="Kim W."/>
        </authorList>
    </citation>
    <scope>NUCLEOTIDE SEQUENCE</scope>
    <source>
        <strain evidence="1">CAU 1638</strain>
    </source>
</reference>
<keyword evidence="2" id="KW-1185">Reference proteome</keyword>
<proteinExistence type="predicted"/>
<evidence type="ECO:0000313" key="1">
    <source>
        <dbReference type="EMBL" id="MCP9291391.1"/>
    </source>
</evidence>